<gene>
    <name evidence="1" type="ORF">BJX68DRAFT_270921</name>
</gene>
<comment type="caution">
    <text evidence="1">The sequence shown here is derived from an EMBL/GenBank/DDBJ whole genome shotgun (WGS) entry which is preliminary data.</text>
</comment>
<evidence type="ECO:0000313" key="2">
    <source>
        <dbReference type="Proteomes" id="UP001610444"/>
    </source>
</evidence>
<proteinExistence type="predicted"/>
<protein>
    <submittedName>
        <fullName evidence="1">Uncharacterized protein</fullName>
    </submittedName>
</protein>
<dbReference type="EMBL" id="JBFXLR010000054">
    <property type="protein sequence ID" value="KAL2841980.1"/>
    <property type="molecule type" value="Genomic_DNA"/>
</dbReference>
<sequence length="198" mass="22079">MSASTTKSPKGIDRDILTCRRQPSSGEVCIGMTINKHGHLEAGCLGYLDAAVTFPFIVWVEPKSGEEKDFTACTKKDLDDALYGTWADEPELGQLAFGWWRCGGILTKGYGIARQVCRRLVYPLVDAIPEKNYCQLNDLSDTLLRELLTEGEADASIPHDRLRLLREAIAARNITREASDQRSPYAYGPFLFLLDAYT</sequence>
<organism evidence="1 2">
    <name type="scientific">Aspergillus pseudodeflectus</name>
    <dbReference type="NCBI Taxonomy" id="176178"/>
    <lineage>
        <taxon>Eukaryota</taxon>
        <taxon>Fungi</taxon>
        <taxon>Dikarya</taxon>
        <taxon>Ascomycota</taxon>
        <taxon>Pezizomycotina</taxon>
        <taxon>Eurotiomycetes</taxon>
        <taxon>Eurotiomycetidae</taxon>
        <taxon>Eurotiales</taxon>
        <taxon>Aspergillaceae</taxon>
        <taxon>Aspergillus</taxon>
        <taxon>Aspergillus subgen. Nidulantes</taxon>
    </lineage>
</organism>
<dbReference type="Proteomes" id="UP001610444">
    <property type="component" value="Unassembled WGS sequence"/>
</dbReference>
<dbReference type="GeneID" id="98161984"/>
<name>A0ABR4JPM5_9EURO</name>
<dbReference type="RefSeq" id="XP_070894848.1">
    <property type="nucleotide sequence ID" value="XM_071046820.1"/>
</dbReference>
<reference evidence="1 2" key="1">
    <citation type="submission" date="2024-07" db="EMBL/GenBank/DDBJ databases">
        <title>Section-level genome sequencing and comparative genomics of Aspergillus sections Usti and Cavernicolus.</title>
        <authorList>
            <consortium name="Lawrence Berkeley National Laboratory"/>
            <person name="Nybo J.L."/>
            <person name="Vesth T.C."/>
            <person name="Theobald S."/>
            <person name="Frisvad J.C."/>
            <person name="Larsen T.O."/>
            <person name="Kjaerboelling I."/>
            <person name="Rothschild-Mancinelli K."/>
            <person name="Lyhne E.K."/>
            <person name="Kogle M.E."/>
            <person name="Barry K."/>
            <person name="Clum A."/>
            <person name="Na H."/>
            <person name="Ledsgaard L."/>
            <person name="Lin J."/>
            <person name="Lipzen A."/>
            <person name="Kuo A."/>
            <person name="Riley R."/>
            <person name="Mondo S."/>
            <person name="LaButti K."/>
            <person name="Haridas S."/>
            <person name="Pangalinan J."/>
            <person name="Salamov A.A."/>
            <person name="Simmons B.A."/>
            <person name="Magnuson J.K."/>
            <person name="Chen J."/>
            <person name="Drula E."/>
            <person name="Henrissat B."/>
            <person name="Wiebenga A."/>
            <person name="Lubbers R.J."/>
            <person name="Gomes A.C."/>
            <person name="Macurrencykelacurrency M.R."/>
            <person name="Stajich J."/>
            <person name="Grigoriev I.V."/>
            <person name="Mortensen U.H."/>
            <person name="De vries R.P."/>
            <person name="Baker S.E."/>
            <person name="Andersen M.R."/>
        </authorList>
    </citation>
    <scope>NUCLEOTIDE SEQUENCE [LARGE SCALE GENOMIC DNA]</scope>
    <source>
        <strain evidence="1 2">CBS 756.74</strain>
    </source>
</reference>
<accession>A0ABR4JPM5</accession>
<keyword evidence="2" id="KW-1185">Reference proteome</keyword>
<evidence type="ECO:0000313" key="1">
    <source>
        <dbReference type="EMBL" id="KAL2841980.1"/>
    </source>
</evidence>